<feature type="chain" id="PRO_5044843817" description="NHL repeat-containing protein" evidence="2">
    <location>
        <begin position="24"/>
        <end position="270"/>
    </location>
</feature>
<reference evidence="3 4" key="1">
    <citation type="submission" date="2024-08" db="EMBL/GenBank/DDBJ databases">
        <title>Insights into the chromosomal genome structure of Flemingia macrophylla.</title>
        <authorList>
            <person name="Ding Y."/>
            <person name="Zhao Y."/>
            <person name="Bi W."/>
            <person name="Wu M."/>
            <person name="Zhao G."/>
            <person name="Gong Y."/>
            <person name="Li W."/>
            <person name="Zhang P."/>
        </authorList>
    </citation>
    <scope>NUCLEOTIDE SEQUENCE [LARGE SCALE GENOMIC DNA]</scope>
    <source>
        <strain evidence="3">DYQJB</strain>
        <tissue evidence="3">Leaf</tissue>
    </source>
</reference>
<dbReference type="InterPro" id="IPR011042">
    <property type="entry name" value="6-blade_b-propeller_TolB-like"/>
</dbReference>
<dbReference type="PANTHER" id="PTHR13833">
    <property type="match status" value="1"/>
</dbReference>
<keyword evidence="1" id="KW-0472">Membrane</keyword>
<keyword evidence="2" id="KW-0732">Signal</keyword>
<keyword evidence="1" id="KW-0812">Transmembrane</keyword>
<comment type="caution">
    <text evidence="3">The sequence shown here is derived from an EMBL/GenBank/DDBJ whole genome shotgun (WGS) entry which is preliminary data.</text>
</comment>
<dbReference type="PANTHER" id="PTHR13833:SF71">
    <property type="entry name" value="NHL DOMAIN-CONTAINING PROTEIN"/>
    <property type="match status" value="1"/>
</dbReference>
<evidence type="ECO:0000256" key="1">
    <source>
        <dbReference type="SAM" id="Phobius"/>
    </source>
</evidence>
<evidence type="ECO:0008006" key="5">
    <source>
        <dbReference type="Google" id="ProtNLM"/>
    </source>
</evidence>
<sequence length="270" mass="29399">MASLSTVLTLTLILSFLSLRVNAKQVIIPEDGYTVSTIFDGHKPHIYPFTLLQRPSSSDLILLDSVNSTFYTAQLPISQETVFTRLSGDGSVGYFDGDVGSARFSKPRSFALDFKGNLYVADKTNNAIRKISAKGVTTIAGGGFSEKSSTKDGPALNASFSDDFDVTFIPGLCALLVSDHMHQLVRQINLKEEDCTLGSKSGLGAVMTWTLALGLSCLLGLIIGFAVRPYIIRNTERLQPLPFHRDMEALPNQSGEASDDALLRREKRNC</sequence>
<evidence type="ECO:0000313" key="3">
    <source>
        <dbReference type="EMBL" id="KAL2344308.1"/>
    </source>
</evidence>
<gene>
    <name evidence="3" type="ORF">Fmac_005593</name>
</gene>
<dbReference type="AlphaFoldDB" id="A0ABD1N874"/>
<protein>
    <recommendedName>
        <fullName evidence="5">NHL repeat-containing protein</fullName>
    </recommendedName>
</protein>
<name>A0ABD1N874_9FABA</name>
<evidence type="ECO:0000313" key="4">
    <source>
        <dbReference type="Proteomes" id="UP001603857"/>
    </source>
</evidence>
<feature type="transmembrane region" description="Helical" evidence="1">
    <location>
        <begin position="206"/>
        <end position="227"/>
    </location>
</feature>
<keyword evidence="4" id="KW-1185">Reference proteome</keyword>
<dbReference type="Proteomes" id="UP001603857">
    <property type="component" value="Unassembled WGS sequence"/>
</dbReference>
<dbReference type="EMBL" id="JBGMDY010000002">
    <property type="protein sequence ID" value="KAL2344308.1"/>
    <property type="molecule type" value="Genomic_DNA"/>
</dbReference>
<accession>A0ABD1N874</accession>
<keyword evidence="1" id="KW-1133">Transmembrane helix</keyword>
<organism evidence="3 4">
    <name type="scientific">Flemingia macrophylla</name>
    <dbReference type="NCBI Taxonomy" id="520843"/>
    <lineage>
        <taxon>Eukaryota</taxon>
        <taxon>Viridiplantae</taxon>
        <taxon>Streptophyta</taxon>
        <taxon>Embryophyta</taxon>
        <taxon>Tracheophyta</taxon>
        <taxon>Spermatophyta</taxon>
        <taxon>Magnoliopsida</taxon>
        <taxon>eudicotyledons</taxon>
        <taxon>Gunneridae</taxon>
        <taxon>Pentapetalae</taxon>
        <taxon>rosids</taxon>
        <taxon>fabids</taxon>
        <taxon>Fabales</taxon>
        <taxon>Fabaceae</taxon>
        <taxon>Papilionoideae</taxon>
        <taxon>50 kb inversion clade</taxon>
        <taxon>NPAAA clade</taxon>
        <taxon>indigoferoid/millettioid clade</taxon>
        <taxon>Phaseoleae</taxon>
        <taxon>Flemingia</taxon>
    </lineage>
</organism>
<dbReference type="SUPFAM" id="SSF63829">
    <property type="entry name" value="Calcium-dependent phosphotriesterase"/>
    <property type="match status" value="1"/>
</dbReference>
<dbReference type="Gene3D" id="2.120.10.30">
    <property type="entry name" value="TolB, C-terminal domain"/>
    <property type="match status" value="1"/>
</dbReference>
<feature type="signal peptide" evidence="2">
    <location>
        <begin position="1"/>
        <end position="23"/>
    </location>
</feature>
<evidence type="ECO:0000256" key="2">
    <source>
        <dbReference type="SAM" id="SignalP"/>
    </source>
</evidence>
<proteinExistence type="predicted"/>